<evidence type="ECO:0000256" key="2">
    <source>
        <dbReference type="ARBA" id="ARBA00022679"/>
    </source>
</evidence>
<dbReference type="HAMAP" id="MF_00097">
    <property type="entry name" value="TMP_synthase"/>
    <property type="match status" value="1"/>
</dbReference>
<dbReference type="GO" id="GO:0009228">
    <property type="term" value="P:thiamine biosynthetic process"/>
    <property type="evidence" value="ECO:0007669"/>
    <property type="project" value="UniProtKB-KW"/>
</dbReference>
<comment type="caution">
    <text evidence="13">The sequence shown here is derived from an EMBL/GenBank/DDBJ whole genome shotgun (WGS) entry which is preliminary data.</text>
</comment>
<keyword evidence="5 9" id="KW-0784">Thiamine biosynthesis</keyword>
<dbReference type="Gene3D" id="3.20.20.70">
    <property type="entry name" value="Aldolase class I"/>
    <property type="match status" value="1"/>
</dbReference>
<feature type="binding site" evidence="9">
    <location>
        <begin position="167"/>
        <end position="168"/>
    </location>
    <ligand>
        <name>2-[(2R,5Z)-2-carboxy-4-methylthiazol-5(2H)-ylidene]ethyl phosphate</name>
        <dbReference type="ChEBI" id="CHEBI:62899"/>
    </ligand>
</feature>
<dbReference type="SUPFAM" id="SSF51391">
    <property type="entry name" value="Thiamin phosphate synthase"/>
    <property type="match status" value="1"/>
</dbReference>
<dbReference type="PANTHER" id="PTHR20857:SF23">
    <property type="entry name" value="THIAMINE BIOSYNTHETIC BIFUNCTIONAL ENZYME"/>
    <property type="match status" value="1"/>
</dbReference>
<comment type="catalytic activity">
    <reaction evidence="8 9 10">
        <text>2-[(2R,5Z)-2-carboxy-4-methylthiazol-5(2H)-ylidene]ethyl phosphate + 4-amino-2-methyl-5-(diphosphooxymethyl)pyrimidine + 2 H(+) = thiamine phosphate + CO2 + diphosphate</text>
        <dbReference type="Rhea" id="RHEA:47844"/>
        <dbReference type="ChEBI" id="CHEBI:15378"/>
        <dbReference type="ChEBI" id="CHEBI:16526"/>
        <dbReference type="ChEBI" id="CHEBI:33019"/>
        <dbReference type="ChEBI" id="CHEBI:37575"/>
        <dbReference type="ChEBI" id="CHEBI:57841"/>
        <dbReference type="ChEBI" id="CHEBI:62899"/>
        <dbReference type="EC" id="2.5.1.3"/>
    </reaction>
</comment>
<feature type="binding site" evidence="9">
    <location>
        <position position="52"/>
    </location>
    <ligand>
        <name>Mg(2+)</name>
        <dbReference type="ChEBI" id="CHEBI:18420"/>
    </ligand>
</feature>
<feature type="binding site" evidence="9">
    <location>
        <begin position="19"/>
        <end position="23"/>
    </location>
    <ligand>
        <name>4-amino-2-methyl-5-(diphosphooxymethyl)pyrimidine</name>
        <dbReference type="ChEBI" id="CHEBI:57841"/>
    </ligand>
</feature>
<evidence type="ECO:0000256" key="10">
    <source>
        <dbReference type="RuleBase" id="RU003826"/>
    </source>
</evidence>
<organism evidence="13 14">
    <name type="scientific">Sulfoacidibacillus thermotolerans</name>
    <name type="common">Acidibacillus sulfuroxidans</name>
    <dbReference type="NCBI Taxonomy" id="1765684"/>
    <lineage>
        <taxon>Bacteria</taxon>
        <taxon>Bacillati</taxon>
        <taxon>Bacillota</taxon>
        <taxon>Bacilli</taxon>
        <taxon>Bacillales</taxon>
        <taxon>Alicyclobacillaceae</taxon>
        <taxon>Sulfoacidibacillus</taxon>
    </lineage>
</organism>
<keyword evidence="14" id="KW-1185">Reference proteome</keyword>
<evidence type="ECO:0000256" key="1">
    <source>
        <dbReference type="ARBA" id="ARBA00005165"/>
    </source>
</evidence>
<dbReference type="UniPathway" id="UPA00060">
    <property type="reaction ID" value="UER00141"/>
</dbReference>
<dbReference type="InterPro" id="IPR013785">
    <property type="entry name" value="Aldolase_TIM"/>
</dbReference>
<evidence type="ECO:0000313" key="14">
    <source>
        <dbReference type="Proteomes" id="UP000245380"/>
    </source>
</evidence>
<evidence type="ECO:0000256" key="3">
    <source>
        <dbReference type="ARBA" id="ARBA00022723"/>
    </source>
</evidence>
<feature type="binding site" evidence="9">
    <location>
        <position position="71"/>
    </location>
    <ligand>
        <name>Mg(2+)</name>
        <dbReference type="ChEBI" id="CHEBI:18420"/>
    </ligand>
</feature>
<dbReference type="GO" id="GO:0005737">
    <property type="term" value="C:cytoplasm"/>
    <property type="evidence" value="ECO:0007669"/>
    <property type="project" value="TreeGrafter"/>
</dbReference>
<name>A0A2U3D5S1_SULT2</name>
<dbReference type="Pfam" id="PF02581">
    <property type="entry name" value="TMP-TENI"/>
    <property type="match status" value="1"/>
</dbReference>
<dbReference type="CDD" id="cd00564">
    <property type="entry name" value="TMP_TenI"/>
    <property type="match status" value="1"/>
</dbReference>
<evidence type="ECO:0000256" key="8">
    <source>
        <dbReference type="ARBA" id="ARBA00047883"/>
    </source>
</evidence>
<dbReference type="InterPro" id="IPR034291">
    <property type="entry name" value="TMP_synthase"/>
</dbReference>
<proteinExistence type="inferred from homology"/>
<feature type="binding site" evidence="9">
    <location>
        <begin position="116"/>
        <end position="118"/>
    </location>
    <ligand>
        <name>2-[(2R,5Z)-2-carboxy-4-methylthiazol-5(2H)-ylidene]ethyl phosphate</name>
        <dbReference type="ChEBI" id="CHEBI:62899"/>
    </ligand>
</feature>
<comment type="pathway">
    <text evidence="1 9 11">Cofactor biosynthesis; thiamine diphosphate biosynthesis; thiamine phosphate from 4-amino-2-methyl-5-diphosphomethylpyrimidine and 4-methyl-5-(2-phosphoethyl)-thiazole: step 1/1.</text>
</comment>
<evidence type="ECO:0000313" key="13">
    <source>
        <dbReference type="EMBL" id="PWI56623.1"/>
    </source>
</evidence>
<dbReference type="InterPro" id="IPR036206">
    <property type="entry name" value="ThiamineP_synth_sf"/>
</dbReference>
<evidence type="ECO:0000256" key="9">
    <source>
        <dbReference type="HAMAP-Rule" id="MF_00097"/>
    </source>
</evidence>
<keyword evidence="4 9" id="KW-0460">Magnesium</keyword>
<dbReference type="Proteomes" id="UP000245380">
    <property type="component" value="Unassembled WGS sequence"/>
</dbReference>
<dbReference type="AlphaFoldDB" id="A0A2U3D5S1"/>
<dbReference type="EMBL" id="MPDK01000033">
    <property type="protein sequence ID" value="PWI56623.1"/>
    <property type="molecule type" value="Genomic_DNA"/>
</dbReference>
<keyword evidence="3 9" id="KW-0479">Metal-binding</keyword>
<comment type="similarity">
    <text evidence="9 10">Belongs to the thiamine-phosphate synthase family.</text>
</comment>
<feature type="binding site" evidence="9">
    <location>
        <position position="119"/>
    </location>
    <ligand>
        <name>4-amino-2-methyl-5-(diphosphooxymethyl)pyrimidine</name>
        <dbReference type="ChEBI" id="CHEBI:57841"/>
    </ligand>
</feature>
<dbReference type="GO" id="GO:0000287">
    <property type="term" value="F:magnesium ion binding"/>
    <property type="evidence" value="ECO:0007669"/>
    <property type="project" value="UniProtKB-UniRule"/>
</dbReference>
<feature type="binding site" evidence="9">
    <location>
        <position position="90"/>
    </location>
    <ligand>
        <name>4-amino-2-methyl-5-(diphosphooxymethyl)pyrimidine</name>
        <dbReference type="ChEBI" id="CHEBI:57841"/>
    </ligand>
</feature>
<dbReference type="NCBIfam" id="TIGR00693">
    <property type="entry name" value="thiE"/>
    <property type="match status" value="1"/>
</dbReference>
<evidence type="ECO:0000256" key="5">
    <source>
        <dbReference type="ARBA" id="ARBA00022977"/>
    </source>
</evidence>
<feature type="binding site" evidence="9">
    <location>
        <position position="51"/>
    </location>
    <ligand>
        <name>4-amino-2-methyl-5-(diphosphooxymethyl)pyrimidine</name>
        <dbReference type="ChEBI" id="CHEBI:57841"/>
    </ligand>
</feature>
<dbReference type="InterPro" id="IPR022998">
    <property type="entry name" value="ThiamineP_synth_TenI"/>
</dbReference>
<comment type="catalytic activity">
    <reaction evidence="6 9 10">
        <text>4-methyl-5-(2-phosphooxyethyl)-thiazole + 4-amino-2-methyl-5-(diphosphooxymethyl)pyrimidine + H(+) = thiamine phosphate + diphosphate</text>
        <dbReference type="Rhea" id="RHEA:22328"/>
        <dbReference type="ChEBI" id="CHEBI:15378"/>
        <dbReference type="ChEBI" id="CHEBI:33019"/>
        <dbReference type="ChEBI" id="CHEBI:37575"/>
        <dbReference type="ChEBI" id="CHEBI:57841"/>
        <dbReference type="ChEBI" id="CHEBI:58296"/>
        <dbReference type="EC" id="2.5.1.3"/>
    </reaction>
</comment>
<sequence>MTLLESVKAALKGGADVIQLREKHLDGKQLVTVGREIKKLCEETGAQFAVNDRIDVALLCEADIVHLGQDDIQIEDAEKLVGNLMQIGISTHDAVESKQAEQAGAAYVGLGPVYSTKTKLDAKPIVPTLEIQNVRQAIHIPIVAIGGIRLSSVSDLIDLGVDAIAVVSGIFAAQDIERATRAFYEAIIQAKARRQDRMMTR</sequence>
<comment type="catalytic activity">
    <reaction evidence="7 9 10">
        <text>2-(2-carboxy-4-methylthiazol-5-yl)ethyl phosphate + 4-amino-2-methyl-5-(diphosphooxymethyl)pyrimidine + 2 H(+) = thiamine phosphate + CO2 + diphosphate</text>
        <dbReference type="Rhea" id="RHEA:47848"/>
        <dbReference type="ChEBI" id="CHEBI:15378"/>
        <dbReference type="ChEBI" id="CHEBI:16526"/>
        <dbReference type="ChEBI" id="CHEBI:33019"/>
        <dbReference type="ChEBI" id="CHEBI:37575"/>
        <dbReference type="ChEBI" id="CHEBI:57841"/>
        <dbReference type="ChEBI" id="CHEBI:62890"/>
        <dbReference type="EC" id="2.5.1.3"/>
    </reaction>
</comment>
<evidence type="ECO:0000256" key="11">
    <source>
        <dbReference type="RuleBase" id="RU004253"/>
    </source>
</evidence>
<protein>
    <recommendedName>
        <fullName evidence="9">Thiamine-phosphate synthase</fullName>
        <shortName evidence="9">TP synthase</shortName>
        <shortName evidence="9">TPS</shortName>
        <ecNumber evidence="9">2.5.1.3</ecNumber>
    </recommendedName>
    <alternativeName>
        <fullName evidence="9">Thiamine-phosphate pyrophosphorylase</fullName>
        <shortName evidence="9">TMP pyrophosphorylase</shortName>
        <shortName evidence="9">TMP-PPase</shortName>
    </alternativeName>
</protein>
<dbReference type="PANTHER" id="PTHR20857">
    <property type="entry name" value="THIAMINE-PHOSPHATE PYROPHOSPHORYLASE"/>
    <property type="match status" value="1"/>
</dbReference>
<feature type="domain" description="Thiamine phosphate synthase/TenI" evidence="12">
    <location>
        <begin position="2"/>
        <end position="170"/>
    </location>
</feature>
<dbReference type="GO" id="GO:0004789">
    <property type="term" value="F:thiamine-phosphate diphosphorylase activity"/>
    <property type="evidence" value="ECO:0007669"/>
    <property type="project" value="UniProtKB-UniRule"/>
</dbReference>
<keyword evidence="2 9" id="KW-0808">Transferase</keyword>
<feature type="binding site" evidence="9">
    <location>
        <position position="147"/>
    </location>
    <ligand>
        <name>2-[(2R,5Z)-2-carboxy-4-methylthiazol-5(2H)-ylidene]ethyl phosphate</name>
        <dbReference type="ChEBI" id="CHEBI:62899"/>
    </ligand>
</feature>
<reference evidence="13 14" key="1">
    <citation type="submission" date="2016-11" db="EMBL/GenBank/DDBJ databases">
        <title>Comparative genomics of Acidibacillus ferroxidans species.</title>
        <authorList>
            <person name="Oliveira G."/>
            <person name="Nunes G."/>
            <person name="Oliveira R."/>
            <person name="Araujo F."/>
            <person name="Salim A."/>
            <person name="Scholte L."/>
            <person name="Morais D."/>
            <person name="Nancucheo I."/>
            <person name="Johnson D.B."/>
            <person name="Grail B."/>
            <person name="Bittencourt J."/>
            <person name="Valadares R."/>
        </authorList>
    </citation>
    <scope>NUCLEOTIDE SEQUENCE [LARGE SCALE GENOMIC DNA]</scope>
    <source>
        <strain evidence="13 14">Y002</strain>
    </source>
</reference>
<dbReference type="FunFam" id="3.20.20.70:FF:000096">
    <property type="entry name" value="Thiamine-phosphate synthase"/>
    <property type="match status" value="1"/>
</dbReference>
<evidence type="ECO:0000256" key="6">
    <source>
        <dbReference type="ARBA" id="ARBA00047334"/>
    </source>
</evidence>
<comment type="cofactor">
    <cofactor evidence="9">
        <name>Mg(2+)</name>
        <dbReference type="ChEBI" id="CHEBI:18420"/>
    </cofactor>
    <text evidence="9">Binds 1 Mg(2+) ion per subunit.</text>
</comment>
<evidence type="ECO:0000259" key="12">
    <source>
        <dbReference type="Pfam" id="PF02581"/>
    </source>
</evidence>
<evidence type="ECO:0000256" key="7">
    <source>
        <dbReference type="ARBA" id="ARBA00047851"/>
    </source>
</evidence>
<comment type="function">
    <text evidence="9">Condenses 4-methyl-5-(beta-hydroxyethyl)thiazole monophosphate (THZ-P) and 2-methyl-4-amino-5-hydroxymethyl pyrimidine pyrophosphate (HMP-PP) to form thiamine monophosphate (TMP).</text>
</comment>
<gene>
    <name evidence="9" type="primary">thiE</name>
    <name evidence="13" type="ORF">BM613_12775</name>
</gene>
<evidence type="ECO:0000256" key="4">
    <source>
        <dbReference type="ARBA" id="ARBA00022842"/>
    </source>
</evidence>
<accession>A0A2U3D5S1</accession>
<dbReference type="GO" id="GO:0009229">
    <property type="term" value="P:thiamine diphosphate biosynthetic process"/>
    <property type="evidence" value="ECO:0007669"/>
    <property type="project" value="UniProtKB-UniRule"/>
</dbReference>
<dbReference type="EC" id="2.5.1.3" evidence="9"/>